<keyword evidence="2 6" id="KW-0812">Transmembrane</keyword>
<feature type="transmembrane region" description="Helical" evidence="6">
    <location>
        <begin position="154"/>
        <end position="173"/>
    </location>
</feature>
<proteinExistence type="predicted"/>
<dbReference type="GO" id="GO:0055085">
    <property type="term" value="P:transmembrane transport"/>
    <property type="evidence" value="ECO:0007669"/>
    <property type="project" value="InterPro"/>
</dbReference>
<accession>A0A7D6ZKN7</accession>
<sequence length="359" mass="38685">MLGLVLSAVAIVVVTSVFSWVLNRLIARRVASGKADSDVLDRLGQCRAPAITVVVLIMTRAYEAVLESVLHLGQWVGMALNVALMLALGWLVVRVAAVLMAIVAARVGKRVSADPQRLQRIHTQLSVFETAAAVIIWLATLIFIMLTFPATRPIATSLFASASLLSLVIGIAAQGTLGSFFAGLQIAFGDIVRIGDTVVVDGQQGVVEEIALTYVVVKRPDYRRLVVPVTFFTTKSFENWTRRHLGVLAETFVNVDLTTPVPEVREKVREILDASTLWDRTEWSVSVAEPQPNTQLLRLKISAAVTDAADAGALCAEVRGALQEHLAREIPSALPATRETSVPNPALGPKIPAESSIES</sequence>
<dbReference type="PANTHER" id="PTHR30566">
    <property type="entry name" value="YNAI-RELATED MECHANOSENSITIVE ION CHANNEL"/>
    <property type="match status" value="1"/>
</dbReference>
<dbReference type="InterPro" id="IPR023408">
    <property type="entry name" value="MscS_beta-dom_sf"/>
</dbReference>
<gene>
    <name evidence="8" type="ORF">H0264_15935</name>
</gene>
<evidence type="ECO:0000256" key="1">
    <source>
        <dbReference type="ARBA" id="ARBA00004370"/>
    </source>
</evidence>
<name>A0A7D6ZKN7_9NOCA</name>
<dbReference type="InterPro" id="IPR006685">
    <property type="entry name" value="MscS_channel_2nd"/>
</dbReference>
<dbReference type="RefSeq" id="WP_181584683.1">
    <property type="nucleotide sequence ID" value="NZ_CP059399.1"/>
</dbReference>
<feature type="transmembrane region" description="Helical" evidence="6">
    <location>
        <begin position="46"/>
        <end position="62"/>
    </location>
</feature>
<dbReference type="InterPro" id="IPR010920">
    <property type="entry name" value="LSM_dom_sf"/>
</dbReference>
<feature type="domain" description="Mechanosensitive ion channel MscS" evidence="7">
    <location>
        <begin position="177"/>
        <end position="242"/>
    </location>
</feature>
<organism evidence="8 9">
    <name type="scientific">Nocardia huaxiensis</name>
    <dbReference type="NCBI Taxonomy" id="2755382"/>
    <lineage>
        <taxon>Bacteria</taxon>
        <taxon>Bacillati</taxon>
        <taxon>Actinomycetota</taxon>
        <taxon>Actinomycetes</taxon>
        <taxon>Mycobacteriales</taxon>
        <taxon>Nocardiaceae</taxon>
        <taxon>Nocardia</taxon>
    </lineage>
</organism>
<feature type="transmembrane region" description="Helical" evidence="6">
    <location>
        <begin position="6"/>
        <end position="26"/>
    </location>
</feature>
<dbReference type="AlphaFoldDB" id="A0A7D6ZKN7"/>
<evidence type="ECO:0000256" key="5">
    <source>
        <dbReference type="SAM" id="MobiDB-lite"/>
    </source>
</evidence>
<comment type="subcellular location">
    <subcellularLocation>
        <location evidence="1">Membrane</location>
    </subcellularLocation>
</comment>
<protein>
    <submittedName>
        <fullName evidence="8">Mechanosensitive ion channel</fullName>
    </submittedName>
</protein>
<reference evidence="8 9" key="1">
    <citation type="submission" date="2020-07" db="EMBL/GenBank/DDBJ databases">
        <authorList>
            <person name="Zhuang K."/>
            <person name="Ran Y."/>
        </authorList>
    </citation>
    <scope>NUCLEOTIDE SEQUENCE [LARGE SCALE GENOMIC DNA]</scope>
    <source>
        <strain evidence="8 9">WCH-YHL-001</strain>
    </source>
</reference>
<dbReference type="SUPFAM" id="SSF50182">
    <property type="entry name" value="Sm-like ribonucleoproteins"/>
    <property type="match status" value="1"/>
</dbReference>
<evidence type="ECO:0000256" key="4">
    <source>
        <dbReference type="ARBA" id="ARBA00023136"/>
    </source>
</evidence>
<dbReference type="Gene3D" id="1.10.287.1260">
    <property type="match status" value="1"/>
</dbReference>
<dbReference type="Proteomes" id="UP000515512">
    <property type="component" value="Chromosome"/>
</dbReference>
<dbReference type="KEGG" id="nhu:H0264_15935"/>
<feature type="transmembrane region" description="Helical" evidence="6">
    <location>
        <begin position="82"/>
        <end position="105"/>
    </location>
</feature>
<dbReference type="GO" id="GO:0016020">
    <property type="term" value="C:membrane"/>
    <property type="evidence" value="ECO:0007669"/>
    <property type="project" value="UniProtKB-SubCell"/>
</dbReference>
<keyword evidence="3 6" id="KW-1133">Transmembrane helix</keyword>
<evidence type="ECO:0000313" key="9">
    <source>
        <dbReference type="Proteomes" id="UP000515512"/>
    </source>
</evidence>
<feature type="region of interest" description="Disordered" evidence="5">
    <location>
        <begin position="332"/>
        <end position="359"/>
    </location>
</feature>
<feature type="transmembrane region" description="Helical" evidence="6">
    <location>
        <begin position="126"/>
        <end position="148"/>
    </location>
</feature>
<dbReference type="PANTHER" id="PTHR30566:SF25">
    <property type="entry name" value="INNER MEMBRANE PROTEIN"/>
    <property type="match status" value="1"/>
</dbReference>
<evidence type="ECO:0000256" key="2">
    <source>
        <dbReference type="ARBA" id="ARBA00022692"/>
    </source>
</evidence>
<evidence type="ECO:0000313" key="8">
    <source>
        <dbReference type="EMBL" id="QLY33519.1"/>
    </source>
</evidence>
<evidence type="ECO:0000256" key="3">
    <source>
        <dbReference type="ARBA" id="ARBA00022989"/>
    </source>
</evidence>
<keyword evidence="9" id="KW-1185">Reference proteome</keyword>
<dbReference type="Pfam" id="PF00924">
    <property type="entry name" value="MS_channel_2nd"/>
    <property type="match status" value="1"/>
</dbReference>
<dbReference type="EMBL" id="CP059399">
    <property type="protein sequence ID" value="QLY33519.1"/>
    <property type="molecule type" value="Genomic_DNA"/>
</dbReference>
<dbReference type="Gene3D" id="2.30.30.60">
    <property type="match status" value="1"/>
</dbReference>
<evidence type="ECO:0000256" key="6">
    <source>
        <dbReference type="SAM" id="Phobius"/>
    </source>
</evidence>
<keyword evidence="4 6" id="KW-0472">Membrane</keyword>
<evidence type="ECO:0000259" key="7">
    <source>
        <dbReference type="Pfam" id="PF00924"/>
    </source>
</evidence>